<keyword evidence="4" id="KW-1185">Reference proteome</keyword>
<evidence type="ECO:0000259" key="2">
    <source>
        <dbReference type="Pfam" id="PF20349"/>
    </source>
</evidence>
<feature type="transmembrane region" description="Helical" evidence="1">
    <location>
        <begin position="67"/>
        <end position="87"/>
    </location>
</feature>
<dbReference type="EMBL" id="CP117419">
    <property type="protein sequence ID" value="WCT80231.1"/>
    <property type="molecule type" value="Genomic_DNA"/>
</dbReference>
<feature type="transmembrane region" description="Helical" evidence="1">
    <location>
        <begin position="99"/>
        <end position="118"/>
    </location>
</feature>
<feature type="domain" description="DUF6644" evidence="2">
    <location>
        <begin position="21"/>
        <end position="160"/>
    </location>
</feature>
<evidence type="ECO:0000313" key="4">
    <source>
        <dbReference type="Proteomes" id="UP001218231"/>
    </source>
</evidence>
<name>A0ABY7U612_9SPHN</name>
<dbReference type="Pfam" id="PF20349">
    <property type="entry name" value="DUF6644"/>
    <property type="match status" value="1"/>
</dbReference>
<keyword evidence="1" id="KW-1133">Transmembrane helix</keyword>
<feature type="transmembrane region" description="Helical" evidence="1">
    <location>
        <begin position="24"/>
        <end position="46"/>
    </location>
</feature>
<accession>A0ABY7U612</accession>
<geneLocation type="plasmid" evidence="3 4">
    <name>unnamed2</name>
</geneLocation>
<keyword evidence="3" id="KW-0614">Plasmid</keyword>
<dbReference type="InterPro" id="IPR046586">
    <property type="entry name" value="DUF6644"/>
</dbReference>
<protein>
    <recommendedName>
        <fullName evidence="2">DUF6644 domain-containing protein</fullName>
    </recommendedName>
</protein>
<keyword evidence="1" id="KW-0812">Transmembrane</keyword>
<reference evidence="3 4" key="1">
    <citation type="submission" date="2023-02" db="EMBL/GenBank/DDBJ databases">
        <title>Genome sequence of Novosphingobium humi KACC 19094.</title>
        <authorList>
            <person name="Kim S."/>
            <person name="Heo J."/>
            <person name="Kwon S.-W."/>
        </authorList>
    </citation>
    <scope>NUCLEOTIDE SEQUENCE [LARGE SCALE GENOMIC DNA]</scope>
    <source>
        <strain evidence="3 4">KACC 19094</strain>
        <plasmid evidence="3 4">unnamed2</plasmid>
    </source>
</reference>
<evidence type="ECO:0000313" key="3">
    <source>
        <dbReference type="EMBL" id="WCT80231.1"/>
    </source>
</evidence>
<dbReference type="RefSeq" id="WP_273620498.1">
    <property type="nucleotide sequence ID" value="NZ_CP103870.1"/>
</dbReference>
<organism evidence="3 4">
    <name type="scientific">Novosphingobium humi</name>
    <dbReference type="NCBI Taxonomy" id="2282397"/>
    <lineage>
        <taxon>Bacteria</taxon>
        <taxon>Pseudomonadati</taxon>
        <taxon>Pseudomonadota</taxon>
        <taxon>Alphaproteobacteria</taxon>
        <taxon>Sphingomonadales</taxon>
        <taxon>Sphingomonadaceae</taxon>
        <taxon>Novosphingobium</taxon>
    </lineage>
</organism>
<gene>
    <name evidence="3" type="ORF">PQ457_21840</name>
</gene>
<proteinExistence type="predicted"/>
<keyword evidence="1" id="KW-0472">Membrane</keyword>
<evidence type="ECO:0000256" key="1">
    <source>
        <dbReference type="SAM" id="Phobius"/>
    </source>
</evidence>
<dbReference type="Proteomes" id="UP001218231">
    <property type="component" value="Plasmid unnamed2"/>
</dbReference>
<sequence>MIHEILDQLTNTPLATAIREGDIWFPWLETVHVLAVTLVFGTIVMVDLRLLGLRGYRVSTAAVIHELVPWTWGAFVLAVVSGSALFVSKAETYADNTFFRLKMAALLFAGLNMMIFHLGAYRSISDWDTASIRPLGARLAGGLSLACWLAVLCCGRWIGFTLSSF</sequence>
<feature type="transmembrane region" description="Helical" evidence="1">
    <location>
        <begin position="139"/>
        <end position="159"/>
    </location>
</feature>